<dbReference type="SMART" id="SM00387">
    <property type="entry name" value="HATPase_c"/>
    <property type="match status" value="1"/>
</dbReference>
<dbReference type="Pfam" id="PF00497">
    <property type="entry name" value="SBP_bac_3"/>
    <property type="match status" value="1"/>
</dbReference>
<evidence type="ECO:0000313" key="12">
    <source>
        <dbReference type="Proteomes" id="UP000199373"/>
    </source>
</evidence>
<dbReference type="CDD" id="cd00075">
    <property type="entry name" value="HATPase"/>
    <property type="match status" value="1"/>
</dbReference>
<keyword evidence="8" id="KW-1133">Transmembrane helix</keyword>
<feature type="transmembrane region" description="Helical" evidence="8">
    <location>
        <begin position="280"/>
        <end position="299"/>
    </location>
</feature>
<dbReference type="SUPFAM" id="SSF53850">
    <property type="entry name" value="Periplasmic binding protein-like II"/>
    <property type="match status" value="1"/>
</dbReference>
<dbReference type="InterPro" id="IPR003661">
    <property type="entry name" value="HisK_dim/P_dom"/>
</dbReference>
<dbReference type="InterPro" id="IPR050736">
    <property type="entry name" value="Sensor_HK_Regulatory"/>
</dbReference>
<evidence type="ECO:0000256" key="9">
    <source>
        <dbReference type="SAM" id="SignalP"/>
    </source>
</evidence>
<protein>
    <recommendedName>
        <fullName evidence="2">histidine kinase</fullName>
        <ecNumber evidence="2">2.7.13.3</ecNumber>
    </recommendedName>
</protein>
<dbReference type="PROSITE" id="PS51257">
    <property type="entry name" value="PROKAR_LIPOPROTEIN"/>
    <property type="match status" value="1"/>
</dbReference>
<reference evidence="11 12" key="1">
    <citation type="submission" date="2016-10" db="EMBL/GenBank/DDBJ databases">
        <authorList>
            <person name="de Groot N.N."/>
        </authorList>
    </citation>
    <scope>NUCLEOTIDE SEQUENCE [LARGE SCALE GENOMIC DNA]</scope>
    <source>
        <strain evidence="11 12">TC2-24</strain>
    </source>
</reference>
<evidence type="ECO:0000256" key="4">
    <source>
        <dbReference type="ARBA" id="ARBA00022679"/>
    </source>
</evidence>
<dbReference type="Gene3D" id="3.40.190.10">
    <property type="entry name" value="Periplasmic binding protein-like II"/>
    <property type="match status" value="2"/>
</dbReference>
<dbReference type="PROSITE" id="PS50109">
    <property type="entry name" value="HIS_KIN"/>
    <property type="match status" value="1"/>
</dbReference>
<evidence type="ECO:0000256" key="1">
    <source>
        <dbReference type="ARBA" id="ARBA00000085"/>
    </source>
</evidence>
<evidence type="ECO:0000256" key="7">
    <source>
        <dbReference type="SAM" id="Coils"/>
    </source>
</evidence>
<sequence>MLRRKKKRLLSYFIILLSVGMISACADNLKELFHPSDKAPVISPLATKLGFSKERPLVMGMNTSYAPLQYVDDKGTPSGYDVEFTKILMNRMGIPYTFSPNIWDKMSPGIIEGKYDVGMLVYSSYRKELTNYSHAVFRMYYQIVYRKKDYTDFDFRHLKGKTIAYMKSRPIGLMLKNAEANDVSITDLSEAFRDLAAGKYDGLICYRFQAQYNISTLHLEKQLQTEELSLEPREYCYASHDPRLINAINAELRRMDEEGIIDEVYGDNVLTQFGSIKVPLWIWGVLMLLTIIYLAIYSINRHRYSKRLQQAHQQLQSAYDQMAEKNEQLQIANARAEESTRMKSNFIKQISHEIRTPLNILSGFTQILTSPGIKLSEKDQSEASQQIIKSTDRITGLVNKMLELSDISSQVVLARNDKTTPLKIAQQAIKASGIGDADHLSFILQQEVGAECSFYTDLRAAVRIVELLLDNAIKFTRPSEAYLSQNQEQQKEQVTMTVGADGNTVCFTVDDTGIGIPPEEAEHIFNEFVQLDEYYNGTGVGLTVARSLARRLGGDVKLDTNCPDITRFIVTLAKK</sequence>
<evidence type="ECO:0000256" key="2">
    <source>
        <dbReference type="ARBA" id="ARBA00012438"/>
    </source>
</evidence>
<dbReference type="InterPro" id="IPR004358">
    <property type="entry name" value="Sig_transdc_His_kin-like_C"/>
</dbReference>
<feature type="signal peptide" evidence="9">
    <location>
        <begin position="1"/>
        <end position="26"/>
    </location>
</feature>
<comment type="catalytic activity">
    <reaction evidence="1">
        <text>ATP + protein L-histidine = ADP + protein N-phospho-L-histidine.</text>
        <dbReference type="EC" id="2.7.13.3"/>
    </reaction>
</comment>
<dbReference type="Gene3D" id="3.30.565.10">
    <property type="entry name" value="Histidine kinase-like ATPase, C-terminal domain"/>
    <property type="match status" value="1"/>
</dbReference>
<feature type="chain" id="PRO_5011721241" description="histidine kinase" evidence="9">
    <location>
        <begin position="27"/>
        <end position="575"/>
    </location>
</feature>
<feature type="domain" description="Histidine kinase" evidence="10">
    <location>
        <begin position="349"/>
        <end position="575"/>
    </location>
</feature>
<dbReference type="CDD" id="cd00082">
    <property type="entry name" value="HisKA"/>
    <property type="match status" value="1"/>
</dbReference>
<evidence type="ECO:0000313" key="11">
    <source>
        <dbReference type="EMBL" id="SEV85798.1"/>
    </source>
</evidence>
<keyword evidence="3" id="KW-0597">Phosphoprotein</keyword>
<dbReference type="SUPFAM" id="SSF47384">
    <property type="entry name" value="Homodimeric domain of signal transducing histidine kinase"/>
    <property type="match status" value="1"/>
</dbReference>
<dbReference type="InterPro" id="IPR005467">
    <property type="entry name" value="His_kinase_dom"/>
</dbReference>
<dbReference type="Pfam" id="PF00512">
    <property type="entry name" value="HisKA"/>
    <property type="match status" value="1"/>
</dbReference>
<dbReference type="EC" id="2.7.13.3" evidence="2"/>
<keyword evidence="6" id="KW-0902">Two-component regulatory system</keyword>
<feature type="coiled-coil region" evidence="7">
    <location>
        <begin position="301"/>
        <end position="342"/>
    </location>
</feature>
<dbReference type="SMART" id="SM00388">
    <property type="entry name" value="HisKA"/>
    <property type="match status" value="1"/>
</dbReference>
<evidence type="ECO:0000256" key="8">
    <source>
        <dbReference type="SAM" id="Phobius"/>
    </source>
</evidence>
<organism evidence="11 12">
    <name type="scientific">Prevotella aff. ruminicola Tc2-24</name>
    <dbReference type="NCBI Taxonomy" id="81582"/>
    <lineage>
        <taxon>Bacteria</taxon>
        <taxon>Pseudomonadati</taxon>
        <taxon>Bacteroidota</taxon>
        <taxon>Bacteroidia</taxon>
        <taxon>Bacteroidales</taxon>
        <taxon>Prevotellaceae</taxon>
        <taxon>Prevotella</taxon>
    </lineage>
</organism>
<dbReference type="Pfam" id="PF02518">
    <property type="entry name" value="HATPase_c"/>
    <property type="match status" value="1"/>
</dbReference>
<dbReference type="InterPro" id="IPR036097">
    <property type="entry name" value="HisK_dim/P_sf"/>
</dbReference>
<dbReference type="InterPro" id="IPR036890">
    <property type="entry name" value="HATPase_C_sf"/>
</dbReference>
<dbReference type="PANTHER" id="PTHR43711">
    <property type="entry name" value="TWO-COMPONENT HISTIDINE KINASE"/>
    <property type="match status" value="1"/>
</dbReference>
<keyword evidence="9" id="KW-0732">Signal</keyword>
<dbReference type="SMART" id="SM00062">
    <property type="entry name" value="PBPb"/>
    <property type="match status" value="1"/>
</dbReference>
<evidence type="ECO:0000256" key="3">
    <source>
        <dbReference type="ARBA" id="ARBA00022553"/>
    </source>
</evidence>
<dbReference type="SUPFAM" id="SSF55874">
    <property type="entry name" value="ATPase domain of HSP90 chaperone/DNA topoisomerase II/histidine kinase"/>
    <property type="match status" value="1"/>
</dbReference>
<proteinExistence type="predicted"/>
<keyword evidence="8" id="KW-0812">Transmembrane</keyword>
<keyword evidence="4" id="KW-0808">Transferase</keyword>
<name>A0A1I0MCD5_9BACT</name>
<dbReference type="Gene3D" id="1.10.287.130">
    <property type="match status" value="1"/>
</dbReference>
<dbReference type="InterPro" id="IPR003594">
    <property type="entry name" value="HATPase_dom"/>
</dbReference>
<dbReference type="InterPro" id="IPR001638">
    <property type="entry name" value="Solute-binding_3/MltF_N"/>
</dbReference>
<keyword evidence="12" id="KW-1185">Reference proteome</keyword>
<evidence type="ECO:0000256" key="6">
    <source>
        <dbReference type="ARBA" id="ARBA00023012"/>
    </source>
</evidence>
<dbReference type="GO" id="GO:0000155">
    <property type="term" value="F:phosphorelay sensor kinase activity"/>
    <property type="evidence" value="ECO:0007669"/>
    <property type="project" value="InterPro"/>
</dbReference>
<dbReference type="EMBL" id="FOIQ01000001">
    <property type="protein sequence ID" value="SEV85798.1"/>
    <property type="molecule type" value="Genomic_DNA"/>
</dbReference>
<evidence type="ECO:0000259" key="10">
    <source>
        <dbReference type="PROSITE" id="PS50109"/>
    </source>
</evidence>
<dbReference type="PRINTS" id="PR00344">
    <property type="entry name" value="BCTRLSENSOR"/>
</dbReference>
<keyword evidence="5 11" id="KW-0418">Kinase</keyword>
<evidence type="ECO:0000256" key="5">
    <source>
        <dbReference type="ARBA" id="ARBA00022777"/>
    </source>
</evidence>
<dbReference type="Proteomes" id="UP000199373">
    <property type="component" value="Unassembled WGS sequence"/>
</dbReference>
<dbReference type="AlphaFoldDB" id="A0A1I0MCD5"/>
<keyword evidence="7" id="KW-0175">Coiled coil</keyword>
<accession>A0A1I0MCD5</accession>
<dbReference type="PANTHER" id="PTHR43711:SF1">
    <property type="entry name" value="HISTIDINE KINASE 1"/>
    <property type="match status" value="1"/>
</dbReference>
<gene>
    <name evidence="11" type="ORF">SAMN04487850_0524</name>
</gene>
<keyword evidence="8" id="KW-0472">Membrane</keyword>